<proteinExistence type="inferred from homology"/>
<keyword evidence="6" id="KW-1185">Reference proteome</keyword>
<sequence>MDDQFTGAAREGVGRVQDAVGGLTGDSATQMKGKLNQAAGSAQETYGKLSEGVRDTLEGALETVRGEVHERLDTIETYVKDKPLPAVAIAAVAGIVLGLLLRGGSRTIYLRDPR</sequence>
<feature type="transmembrane region" description="Helical" evidence="2">
    <location>
        <begin position="84"/>
        <end position="101"/>
    </location>
</feature>
<evidence type="ECO:0000256" key="2">
    <source>
        <dbReference type="SAM" id="Phobius"/>
    </source>
</evidence>
<comment type="similarity">
    <text evidence="1">Belongs to the UPF0337 (CsbD) family.</text>
</comment>
<keyword evidence="2" id="KW-0472">Membrane</keyword>
<dbReference type="Pfam" id="PF05532">
    <property type="entry name" value="CsbD"/>
    <property type="match status" value="1"/>
</dbReference>
<feature type="domain" description="CsbD-like" evidence="3">
    <location>
        <begin position="3"/>
        <end position="54"/>
    </location>
</feature>
<keyword evidence="2" id="KW-0812">Transmembrane</keyword>
<dbReference type="Proteomes" id="UP000639859">
    <property type="component" value="Unassembled WGS sequence"/>
</dbReference>
<dbReference type="EMBL" id="JADWOX010000002">
    <property type="protein sequence ID" value="MBI1682898.1"/>
    <property type="molecule type" value="Genomic_DNA"/>
</dbReference>
<keyword evidence="2" id="KW-1133">Transmembrane helix</keyword>
<dbReference type="SUPFAM" id="SSF69047">
    <property type="entry name" value="Hypothetical protein YjbJ"/>
    <property type="match status" value="1"/>
</dbReference>
<comment type="caution">
    <text evidence="5">The sequence shown here is derived from an EMBL/GenBank/DDBJ whole genome shotgun (WGS) entry which is preliminary data.</text>
</comment>
<dbReference type="InterPro" id="IPR036629">
    <property type="entry name" value="YjbJ_sf"/>
</dbReference>
<feature type="domain" description="DUF883" evidence="4">
    <location>
        <begin position="77"/>
        <end position="101"/>
    </location>
</feature>
<dbReference type="InterPro" id="IPR043605">
    <property type="entry name" value="DUF883_C"/>
</dbReference>
<gene>
    <name evidence="5" type="ORF">I4Q42_04365</name>
</gene>
<evidence type="ECO:0000313" key="5">
    <source>
        <dbReference type="EMBL" id="MBI1682898.1"/>
    </source>
</evidence>
<dbReference type="Pfam" id="PF19029">
    <property type="entry name" value="DUF883_C"/>
    <property type="match status" value="1"/>
</dbReference>
<evidence type="ECO:0000256" key="1">
    <source>
        <dbReference type="ARBA" id="ARBA00009129"/>
    </source>
</evidence>
<reference evidence="5 6" key="1">
    <citation type="submission" date="2020-11" db="EMBL/GenBank/DDBJ databases">
        <title>genome sequence of strain KACC 18849.</title>
        <authorList>
            <person name="Gao J."/>
            <person name="Zhang X."/>
        </authorList>
    </citation>
    <scope>NUCLEOTIDE SEQUENCE [LARGE SCALE GENOMIC DNA]</scope>
    <source>
        <strain evidence="5 6">KACC 18849</strain>
    </source>
</reference>
<evidence type="ECO:0000259" key="4">
    <source>
        <dbReference type="Pfam" id="PF19029"/>
    </source>
</evidence>
<dbReference type="InterPro" id="IPR008462">
    <property type="entry name" value="CsbD"/>
</dbReference>
<evidence type="ECO:0000259" key="3">
    <source>
        <dbReference type="Pfam" id="PF05532"/>
    </source>
</evidence>
<dbReference type="RefSeq" id="WP_198574843.1">
    <property type="nucleotide sequence ID" value="NZ_JADWOX010000002.1"/>
</dbReference>
<evidence type="ECO:0000313" key="6">
    <source>
        <dbReference type="Proteomes" id="UP000639859"/>
    </source>
</evidence>
<protein>
    <submittedName>
        <fullName evidence="5">CsbD family protein</fullName>
    </submittedName>
</protein>
<dbReference type="Gene3D" id="1.10.1470.10">
    <property type="entry name" value="YjbJ"/>
    <property type="match status" value="1"/>
</dbReference>
<name>A0ABS0STH3_9CAUL</name>
<organism evidence="5 6">
    <name type="scientific">Caulobacter hibisci</name>
    <dbReference type="NCBI Taxonomy" id="2035993"/>
    <lineage>
        <taxon>Bacteria</taxon>
        <taxon>Pseudomonadati</taxon>
        <taxon>Pseudomonadota</taxon>
        <taxon>Alphaproteobacteria</taxon>
        <taxon>Caulobacterales</taxon>
        <taxon>Caulobacteraceae</taxon>
        <taxon>Caulobacter</taxon>
    </lineage>
</organism>
<accession>A0ABS0STH3</accession>